<sequence>MVELITSGTVENGQAYNPIRFHVSLRLMLRETMAKQAWKRKLKRLIFVLPRSQTVREREASAPLAGIRLCVGAPIPPSSFPLFLVPWLPYHCGKERTEYPPRHSLGPPQLPFSSSGGPR</sequence>
<evidence type="ECO:0000256" key="1">
    <source>
        <dbReference type="SAM" id="MobiDB-lite"/>
    </source>
</evidence>
<evidence type="ECO:0000313" key="3">
    <source>
        <dbReference type="Proteomes" id="UP000287651"/>
    </source>
</evidence>
<accession>A0A426XR53</accession>
<reference evidence="2 3" key="1">
    <citation type="journal article" date="2014" name="Agronomy (Basel)">
        <title>A Draft Genome Sequence for Ensete ventricosum, the Drought-Tolerant Tree Against Hunger.</title>
        <authorList>
            <person name="Harrison J."/>
            <person name="Moore K.A."/>
            <person name="Paszkiewicz K."/>
            <person name="Jones T."/>
            <person name="Grant M."/>
            <person name="Ambacheew D."/>
            <person name="Muzemil S."/>
            <person name="Studholme D.J."/>
        </authorList>
    </citation>
    <scope>NUCLEOTIDE SEQUENCE [LARGE SCALE GENOMIC DNA]</scope>
</reference>
<dbReference type="EMBL" id="AMZH03018203">
    <property type="protein sequence ID" value="RRT41911.1"/>
    <property type="molecule type" value="Genomic_DNA"/>
</dbReference>
<protein>
    <submittedName>
        <fullName evidence="2">Uncharacterized protein</fullName>
    </submittedName>
</protein>
<gene>
    <name evidence="2" type="ORF">B296_00043031</name>
</gene>
<proteinExistence type="predicted"/>
<name>A0A426XR53_ENSVE</name>
<evidence type="ECO:0000313" key="2">
    <source>
        <dbReference type="EMBL" id="RRT41911.1"/>
    </source>
</evidence>
<dbReference type="Proteomes" id="UP000287651">
    <property type="component" value="Unassembled WGS sequence"/>
</dbReference>
<dbReference type="AlphaFoldDB" id="A0A426XR53"/>
<comment type="caution">
    <text evidence="2">The sequence shown here is derived from an EMBL/GenBank/DDBJ whole genome shotgun (WGS) entry which is preliminary data.</text>
</comment>
<organism evidence="2 3">
    <name type="scientific">Ensete ventricosum</name>
    <name type="common">Abyssinian banana</name>
    <name type="synonym">Musa ensete</name>
    <dbReference type="NCBI Taxonomy" id="4639"/>
    <lineage>
        <taxon>Eukaryota</taxon>
        <taxon>Viridiplantae</taxon>
        <taxon>Streptophyta</taxon>
        <taxon>Embryophyta</taxon>
        <taxon>Tracheophyta</taxon>
        <taxon>Spermatophyta</taxon>
        <taxon>Magnoliopsida</taxon>
        <taxon>Liliopsida</taxon>
        <taxon>Zingiberales</taxon>
        <taxon>Musaceae</taxon>
        <taxon>Ensete</taxon>
    </lineage>
</organism>
<feature type="region of interest" description="Disordered" evidence="1">
    <location>
        <begin position="98"/>
        <end position="119"/>
    </location>
</feature>